<dbReference type="EMBL" id="VOFY01000022">
    <property type="protein sequence ID" value="KAA8580687.1"/>
    <property type="molecule type" value="Genomic_DNA"/>
</dbReference>
<evidence type="ECO:0000313" key="1">
    <source>
        <dbReference type="EMBL" id="KAA8580687.1"/>
    </source>
</evidence>
<accession>A0A5J5CG39</accession>
<comment type="caution">
    <text evidence="1">The sequence shown here is derived from an EMBL/GenBank/DDBJ whole genome shotgun (WGS) entry which is preliminary data.</text>
</comment>
<name>A0A5J5CG39_9PERO</name>
<gene>
    <name evidence="1" type="ORF">FQN60_013645</name>
</gene>
<reference evidence="1 2" key="1">
    <citation type="submission" date="2019-08" db="EMBL/GenBank/DDBJ databases">
        <title>A chromosome-level genome assembly, high-density linkage maps, and genome scans reveal the genomic architecture of hybrid incompatibilities underlying speciation via character displacement in darters (Percidae: Etheostominae).</title>
        <authorList>
            <person name="Moran R.L."/>
            <person name="Catchen J.M."/>
            <person name="Fuller R.C."/>
        </authorList>
    </citation>
    <scope>NUCLEOTIDE SEQUENCE [LARGE SCALE GENOMIC DNA]</scope>
    <source>
        <strain evidence="1">EspeVRDwgs_2016</strain>
        <tissue evidence="1">Muscle</tissue>
    </source>
</reference>
<protein>
    <submittedName>
        <fullName evidence="1">Uncharacterized protein</fullName>
    </submittedName>
</protein>
<proteinExistence type="predicted"/>
<sequence>MHRESSDSPRVQEECTIQKAVSLSSERRSMVSCSLSCLHDFNAGVCRPKW</sequence>
<dbReference type="AlphaFoldDB" id="A0A5J5CG39"/>
<organism evidence="1 2">
    <name type="scientific">Etheostoma spectabile</name>
    <name type="common">orangethroat darter</name>
    <dbReference type="NCBI Taxonomy" id="54343"/>
    <lineage>
        <taxon>Eukaryota</taxon>
        <taxon>Metazoa</taxon>
        <taxon>Chordata</taxon>
        <taxon>Craniata</taxon>
        <taxon>Vertebrata</taxon>
        <taxon>Euteleostomi</taxon>
        <taxon>Actinopterygii</taxon>
        <taxon>Neopterygii</taxon>
        <taxon>Teleostei</taxon>
        <taxon>Neoteleostei</taxon>
        <taxon>Acanthomorphata</taxon>
        <taxon>Eupercaria</taxon>
        <taxon>Perciformes</taxon>
        <taxon>Percoidei</taxon>
        <taxon>Percidae</taxon>
        <taxon>Etheostomatinae</taxon>
        <taxon>Etheostoma</taxon>
    </lineage>
</organism>
<keyword evidence="2" id="KW-1185">Reference proteome</keyword>
<dbReference type="Proteomes" id="UP000327493">
    <property type="component" value="Chromosome 22"/>
</dbReference>
<evidence type="ECO:0000313" key="2">
    <source>
        <dbReference type="Proteomes" id="UP000327493"/>
    </source>
</evidence>